<sequence>MVVNNLNFGYEKDKILLKNLSFNVLEGESVGIIGQNGAGKSTLLKLLVGLESGFSGEISINKIPLKKENLATILQKIGYVFQESNHQLFMPNVYDDIAFAPRNYQLPEVDTLVCNALEKIGILHLKDRQTYGLSGGEKKLVCIASALSMNPDILLLDEPSITLDAKNRRNLIKVLNNLPQNKLITSHDLDFLLETCSTIIMLYKGEIVAKGKCKEVLTNKELLERYNLELPLSYQGR</sequence>
<dbReference type="AlphaFoldDB" id="A0A2U8FFZ7"/>
<keyword evidence="2" id="KW-0813">Transport</keyword>
<evidence type="ECO:0000256" key="2">
    <source>
        <dbReference type="ARBA" id="ARBA00022448"/>
    </source>
</evidence>
<accession>A0A2U8FFZ7</accession>
<dbReference type="Gene3D" id="3.40.50.300">
    <property type="entry name" value="P-loop containing nucleotide triphosphate hydrolases"/>
    <property type="match status" value="1"/>
</dbReference>
<dbReference type="GO" id="GO:0016887">
    <property type="term" value="F:ATP hydrolysis activity"/>
    <property type="evidence" value="ECO:0007669"/>
    <property type="project" value="InterPro"/>
</dbReference>
<dbReference type="EMBL" id="CP021886">
    <property type="protein sequence ID" value="AWI35103.1"/>
    <property type="molecule type" value="Genomic_DNA"/>
</dbReference>
<evidence type="ECO:0000259" key="5">
    <source>
        <dbReference type="PROSITE" id="PS50893"/>
    </source>
</evidence>
<dbReference type="InterPro" id="IPR017871">
    <property type="entry name" value="ABC_transporter-like_CS"/>
</dbReference>
<dbReference type="Proteomes" id="UP000244890">
    <property type="component" value="Chromosome"/>
</dbReference>
<protein>
    <submittedName>
        <fullName evidence="6">Cobalt ABC transporter ATP-binding protein</fullName>
    </submittedName>
</protein>
<dbReference type="InterPro" id="IPR015856">
    <property type="entry name" value="ABC_transpr_CbiO/EcfA_su"/>
</dbReference>
<dbReference type="InterPro" id="IPR003439">
    <property type="entry name" value="ABC_transporter-like_ATP-bd"/>
</dbReference>
<dbReference type="InterPro" id="IPR003593">
    <property type="entry name" value="AAA+_ATPase"/>
</dbReference>
<evidence type="ECO:0000256" key="3">
    <source>
        <dbReference type="ARBA" id="ARBA00022741"/>
    </source>
</evidence>
<keyword evidence="3" id="KW-0547">Nucleotide-binding</keyword>
<dbReference type="PANTHER" id="PTHR43553:SF24">
    <property type="entry name" value="ENERGY-COUPLING FACTOR TRANSPORTER ATP-BINDING PROTEIN ECFA1"/>
    <property type="match status" value="1"/>
</dbReference>
<dbReference type="GO" id="GO:0005524">
    <property type="term" value="F:ATP binding"/>
    <property type="evidence" value="ECO:0007669"/>
    <property type="project" value="UniProtKB-KW"/>
</dbReference>
<dbReference type="SUPFAM" id="SSF52540">
    <property type="entry name" value="P-loop containing nucleoside triphosphate hydrolases"/>
    <property type="match status" value="1"/>
</dbReference>
<dbReference type="KEGG" id="had:CDV25_07160"/>
<dbReference type="SMART" id="SM00382">
    <property type="entry name" value="AAA"/>
    <property type="match status" value="1"/>
</dbReference>
<feature type="domain" description="ABC transporter" evidence="5">
    <location>
        <begin position="1"/>
        <end position="229"/>
    </location>
</feature>
<dbReference type="CDD" id="cd03225">
    <property type="entry name" value="ABC_cobalt_CbiO_domain1"/>
    <property type="match status" value="1"/>
</dbReference>
<dbReference type="PROSITE" id="PS50893">
    <property type="entry name" value="ABC_TRANSPORTER_2"/>
    <property type="match status" value="1"/>
</dbReference>
<evidence type="ECO:0000313" key="6">
    <source>
        <dbReference type="EMBL" id="AWI35103.1"/>
    </source>
</evidence>
<name>A0A2U8FFZ7_9HELI</name>
<dbReference type="Pfam" id="PF00005">
    <property type="entry name" value="ABC_tran"/>
    <property type="match status" value="1"/>
</dbReference>
<dbReference type="PROSITE" id="PS00211">
    <property type="entry name" value="ABC_TRANSPORTER_1"/>
    <property type="match status" value="1"/>
</dbReference>
<dbReference type="GO" id="GO:0043190">
    <property type="term" value="C:ATP-binding cassette (ABC) transporter complex"/>
    <property type="evidence" value="ECO:0007669"/>
    <property type="project" value="TreeGrafter"/>
</dbReference>
<organism evidence="6 7">
    <name type="scientific">Helicobacter apodemus</name>
    <dbReference type="NCBI Taxonomy" id="135569"/>
    <lineage>
        <taxon>Bacteria</taxon>
        <taxon>Pseudomonadati</taxon>
        <taxon>Campylobacterota</taxon>
        <taxon>Epsilonproteobacteria</taxon>
        <taxon>Campylobacterales</taxon>
        <taxon>Helicobacteraceae</taxon>
        <taxon>Helicobacter</taxon>
    </lineage>
</organism>
<proteinExistence type="inferred from homology"/>
<reference evidence="6 7" key="1">
    <citation type="submission" date="2017-06" db="EMBL/GenBank/DDBJ databases">
        <title>Complete genome of Helicobacter apodemus.</title>
        <authorList>
            <person name="Cho S."/>
        </authorList>
    </citation>
    <scope>NUCLEOTIDE SEQUENCE [LARGE SCALE GENOMIC DNA]</scope>
    <source>
        <strain evidence="7">SNUVETPUB-15-01</strain>
    </source>
</reference>
<evidence type="ECO:0000256" key="4">
    <source>
        <dbReference type="ARBA" id="ARBA00022840"/>
    </source>
</evidence>
<dbReference type="PANTHER" id="PTHR43553">
    <property type="entry name" value="HEAVY METAL TRANSPORTER"/>
    <property type="match status" value="1"/>
</dbReference>
<comment type="similarity">
    <text evidence="1">Belongs to the ABC transporter superfamily.</text>
</comment>
<evidence type="ECO:0000256" key="1">
    <source>
        <dbReference type="ARBA" id="ARBA00005417"/>
    </source>
</evidence>
<gene>
    <name evidence="6" type="ORF">CDV25_07160</name>
</gene>
<evidence type="ECO:0000313" key="7">
    <source>
        <dbReference type="Proteomes" id="UP000244890"/>
    </source>
</evidence>
<dbReference type="OrthoDB" id="9805130at2"/>
<dbReference type="InterPro" id="IPR027417">
    <property type="entry name" value="P-loop_NTPase"/>
</dbReference>
<dbReference type="GO" id="GO:0042626">
    <property type="term" value="F:ATPase-coupled transmembrane transporter activity"/>
    <property type="evidence" value="ECO:0007669"/>
    <property type="project" value="TreeGrafter"/>
</dbReference>
<keyword evidence="4 6" id="KW-0067">ATP-binding</keyword>
<dbReference type="InterPro" id="IPR050095">
    <property type="entry name" value="ECF_ABC_transporter_ATP-bd"/>
</dbReference>